<dbReference type="SUPFAM" id="SSF56327">
    <property type="entry name" value="LDH C-terminal domain-like"/>
    <property type="match status" value="1"/>
</dbReference>
<keyword evidence="3" id="KW-0175">Coiled coil</keyword>
<dbReference type="InterPro" id="IPR036291">
    <property type="entry name" value="NAD(P)-bd_dom_sf"/>
</dbReference>
<evidence type="ECO:0000259" key="4">
    <source>
        <dbReference type="Pfam" id="PF02866"/>
    </source>
</evidence>
<dbReference type="Proteomes" id="UP001642483">
    <property type="component" value="Unassembled WGS sequence"/>
</dbReference>
<dbReference type="Gene3D" id="3.90.110.10">
    <property type="entry name" value="Lactate dehydrogenase/glycoside hydrolase, family 4, C-terminal"/>
    <property type="match status" value="1"/>
</dbReference>
<organism evidence="5 6">
    <name type="scientific">Clavelina lepadiformis</name>
    <name type="common">Light-bulb sea squirt</name>
    <name type="synonym">Ascidia lepadiformis</name>
    <dbReference type="NCBI Taxonomy" id="159417"/>
    <lineage>
        <taxon>Eukaryota</taxon>
        <taxon>Metazoa</taxon>
        <taxon>Chordata</taxon>
        <taxon>Tunicata</taxon>
        <taxon>Ascidiacea</taxon>
        <taxon>Aplousobranchia</taxon>
        <taxon>Clavelinidae</taxon>
        <taxon>Clavelina</taxon>
    </lineage>
</organism>
<evidence type="ECO:0000313" key="6">
    <source>
        <dbReference type="Proteomes" id="UP001642483"/>
    </source>
</evidence>
<accession>A0ABP0GGA9</accession>
<evidence type="ECO:0000256" key="2">
    <source>
        <dbReference type="ARBA" id="ARBA00023002"/>
    </source>
</evidence>
<evidence type="ECO:0000313" key="5">
    <source>
        <dbReference type="EMBL" id="CAK8690492.1"/>
    </source>
</evidence>
<evidence type="ECO:0000256" key="3">
    <source>
        <dbReference type="SAM" id="Coils"/>
    </source>
</evidence>
<feature type="domain" description="Lactate/malate dehydrogenase C-terminal" evidence="4">
    <location>
        <begin position="382"/>
        <end position="469"/>
    </location>
</feature>
<gene>
    <name evidence="5" type="ORF">CVLEPA_LOCUS23106</name>
</gene>
<sequence length="519" mass="58596">MAKFVIAGSCDCPYYAKLELLADKLSSNLPEFKVHKIVLPSNKWEGWLSDTCSENGWMHKKSPIVWRELVDRGGKGMLVGGFNEFMEYANCYYGNTSDMMTDLMLKIKDENITTNYAKAKEKEYIKSLSKPIHICITNASSSVAYHMIPSIASGYIFGKEVEISLRFLDHEKKRQHLEGVCMEAIDLAYPCLKNVTICTEPKEAFRDAAAVIFLEDEKCDTDDEKRHKKLQEYADQYKLYAEILDQVALNDVKIIVAGNGFVNFNTYVLVEHTSNINKQNIVATARLKERQAKALLSRKLNVNSAGIKNVISWGNCANDANSESIYLDISAGCVHGYDSAVWGPEWFSRPLLEMIYDNKWLSNNFISDHNVHMTSLEGDLRHSASMSEATSIVTLLHDWVHGSGTNEMSSLGVKCEGWYGISNCVFSLPVRFTEGSYQVVWDIEVDPETKDKLKRAEANLKKDVRAVFQIEEEEKEVFGEEAQIISSMMSPVESPNKVAGEKLEVIQEEEAEAQEDETE</sequence>
<proteinExistence type="inferred from homology"/>
<dbReference type="EMBL" id="CAWYQH010000119">
    <property type="protein sequence ID" value="CAK8690492.1"/>
    <property type="molecule type" value="Genomic_DNA"/>
</dbReference>
<name>A0ABP0GGA9_CLALP</name>
<keyword evidence="6" id="KW-1185">Reference proteome</keyword>
<keyword evidence="2" id="KW-0560">Oxidoreductase</keyword>
<reference evidence="5 6" key="1">
    <citation type="submission" date="2024-02" db="EMBL/GenBank/DDBJ databases">
        <authorList>
            <person name="Daric V."/>
            <person name="Darras S."/>
        </authorList>
    </citation>
    <scope>NUCLEOTIDE SEQUENCE [LARGE SCALE GENOMIC DNA]</scope>
</reference>
<dbReference type="InterPro" id="IPR015955">
    <property type="entry name" value="Lactate_DH/Glyco_Ohase_4_C"/>
</dbReference>
<dbReference type="InterPro" id="IPR010945">
    <property type="entry name" value="Malate_DH_type2"/>
</dbReference>
<protein>
    <recommendedName>
        <fullName evidence="4">Lactate/malate dehydrogenase C-terminal domain-containing protein</fullName>
    </recommendedName>
</protein>
<dbReference type="Pfam" id="PF02866">
    <property type="entry name" value="Ldh_1_C"/>
    <property type="match status" value="1"/>
</dbReference>
<dbReference type="PANTHER" id="PTHR23382">
    <property type="entry name" value="MALATE DEHYDROGENASE"/>
    <property type="match status" value="1"/>
</dbReference>
<feature type="coiled-coil region" evidence="3">
    <location>
        <begin position="453"/>
        <end position="516"/>
    </location>
</feature>
<evidence type="ECO:0000256" key="1">
    <source>
        <dbReference type="ARBA" id="ARBA00009613"/>
    </source>
</evidence>
<dbReference type="InterPro" id="IPR022383">
    <property type="entry name" value="Lactate/malate_DH_C"/>
</dbReference>
<dbReference type="Gene3D" id="3.40.50.720">
    <property type="entry name" value="NAD(P)-binding Rossmann-like Domain"/>
    <property type="match status" value="1"/>
</dbReference>
<comment type="similarity">
    <text evidence="1">Belongs to the LDH/MDH superfamily. MDH type 2 family.</text>
</comment>
<comment type="caution">
    <text evidence="5">The sequence shown here is derived from an EMBL/GenBank/DDBJ whole genome shotgun (WGS) entry which is preliminary data.</text>
</comment>
<dbReference type="SUPFAM" id="SSF51735">
    <property type="entry name" value="NAD(P)-binding Rossmann-fold domains"/>
    <property type="match status" value="1"/>
</dbReference>